<dbReference type="RefSeq" id="XP_066718941.1">
    <property type="nucleotide sequence ID" value="XM_066854663.1"/>
</dbReference>
<dbReference type="Proteomes" id="UP001480595">
    <property type="component" value="Unassembled WGS sequence"/>
</dbReference>
<feature type="transmembrane region" description="Helical" evidence="2">
    <location>
        <begin position="14"/>
        <end position="36"/>
    </location>
</feature>
<gene>
    <name evidence="3" type="ORF">PG994_003254</name>
</gene>
<dbReference type="GeneID" id="92087726"/>
<feature type="compositionally biased region" description="Polar residues" evidence="1">
    <location>
        <begin position="90"/>
        <end position="105"/>
    </location>
</feature>
<dbReference type="EMBL" id="JAQQWL010000004">
    <property type="protein sequence ID" value="KAK8075982.1"/>
    <property type="molecule type" value="Genomic_DNA"/>
</dbReference>
<evidence type="ECO:0000313" key="3">
    <source>
        <dbReference type="EMBL" id="KAK8075982.1"/>
    </source>
</evidence>
<keyword evidence="2" id="KW-0812">Transmembrane</keyword>
<name>A0ABR1VYS2_9PEZI</name>
<comment type="caution">
    <text evidence="3">The sequence shown here is derived from an EMBL/GenBank/DDBJ whole genome shotgun (WGS) entry which is preliminary data.</text>
</comment>
<proteinExistence type="predicted"/>
<keyword evidence="2" id="KW-1133">Transmembrane helix</keyword>
<protein>
    <submittedName>
        <fullName evidence="3">Uncharacterized protein</fullName>
    </submittedName>
</protein>
<accession>A0ABR1VYS2</accession>
<evidence type="ECO:0000256" key="2">
    <source>
        <dbReference type="SAM" id="Phobius"/>
    </source>
</evidence>
<sequence length="111" mass="11699">MSKSSTGRRCRDDAGFITLCLLALFTVAVMIAIPVISKIKHGHDRPGAHSVTVAAAAAVAKCSPPKNDTRVVGSRAVTGCGDAHRPYYKNGTSVHNNETSISVKKTPSPRL</sequence>
<evidence type="ECO:0000256" key="1">
    <source>
        <dbReference type="SAM" id="MobiDB-lite"/>
    </source>
</evidence>
<organism evidence="3 4">
    <name type="scientific">Apiospora phragmitis</name>
    <dbReference type="NCBI Taxonomy" id="2905665"/>
    <lineage>
        <taxon>Eukaryota</taxon>
        <taxon>Fungi</taxon>
        <taxon>Dikarya</taxon>
        <taxon>Ascomycota</taxon>
        <taxon>Pezizomycotina</taxon>
        <taxon>Sordariomycetes</taxon>
        <taxon>Xylariomycetidae</taxon>
        <taxon>Amphisphaeriales</taxon>
        <taxon>Apiosporaceae</taxon>
        <taxon>Apiospora</taxon>
    </lineage>
</organism>
<reference evidence="3 4" key="1">
    <citation type="submission" date="2023-01" db="EMBL/GenBank/DDBJ databases">
        <title>Analysis of 21 Apiospora genomes using comparative genomics revels a genus with tremendous synthesis potential of carbohydrate active enzymes and secondary metabolites.</title>
        <authorList>
            <person name="Sorensen T."/>
        </authorList>
    </citation>
    <scope>NUCLEOTIDE SEQUENCE [LARGE SCALE GENOMIC DNA]</scope>
    <source>
        <strain evidence="3 4">CBS 135458</strain>
    </source>
</reference>
<evidence type="ECO:0000313" key="4">
    <source>
        <dbReference type="Proteomes" id="UP001480595"/>
    </source>
</evidence>
<keyword evidence="2" id="KW-0472">Membrane</keyword>
<keyword evidence="4" id="KW-1185">Reference proteome</keyword>
<feature type="region of interest" description="Disordered" evidence="1">
    <location>
        <begin position="89"/>
        <end position="111"/>
    </location>
</feature>